<dbReference type="InterPro" id="IPR000160">
    <property type="entry name" value="GGDEF_dom"/>
</dbReference>
<keyword evidence="5" id="KW-1185">Reference proteome</keyword>
<reference evidence="4 5" key="1">
    <citation type="submission" date="2024-06" db="EMBL/GenBank/DDBJ databases">
        <authorList>
            <person name="Li F."/>
        </authorList>
    </citation>
    <scope>NUCLEOTIDE SEQUENCE [LARGE SCALE GENOMIC DNA]</scope>
    <source>
        <strain evidence="4 5">GXAS 311</strain>
    </source>
</reference>
<dbReference type="SMART" id="SM00267">
    <property type="entry name" value="GGDEF"/>
    <property type="match status" value="1"/>
</dbReference>
<evidence type="ECO:0000259" key="3">
    <source>
        <dbReference type="PROSITE" id="PS50887"/>
    </source>
</evidence>
<dbReference type="Pfam" id="PF07494">
    <property type="entry name" value="Reg_prop"/>
    <property type="match status" value="13"/>
</dbReference>
<dbReference type="NCBIfam" id="TIGR00254">
    <property type="entry name" value="GGDEF"/>
    <property type="match status" value="1"/>
</dbReference>
<dbReference type="PROSITE" id="PS50887">
    <property type="entry name" value="GGDEF"/>
    <property type="match status" value="1"/>
</dbReference>
<dbReference type="Proteomes" id="UP001548189">
    <property type="component" value="Unassembled WGS sequence"/>
</dbReference>
<dbReference type="PANTHER" id="PTHR43547">
    <property type="entry name" value="TWO-COMPONENT HISTIDINE KINASE"/>
    <property type="match status" value="1"/>
</dbReference>
<dbReference type="Pfam" id="PF07495">
    <property type="entry name" value="Y_Y_Y"/>
    <property type="match status" value="1"/>
</dbReference>
<name>A0ABV2BXC3_9GAMM</name>
<dbReference type="Gene3D" id="2.130.10.10">
    <property type="entry name" value="YVTN repeat-like/Quinoprotein amine dehydrogenase"/>
    <property type="match status" value="4"/>
</dbReference>
<keyword evidence="2" id="KW-1133">Transmembrane helix</keyword>
<dbReference type="InterPro" id="IPR011123">
    <property type="entry name" value="Y_Y_Y"/>
</dbReference>
<comment type="caution">
    <text evidence="4">The sequence shown here is derived from an EMBL/GenBank/DDBJ whole genome shotgun (WGS) entry which is preliminary data.</text>
</comment>
<sequence>MLINKKIGQLIVLLFLIPIVATAQQPNIRFQQITLEQGLSQEAVLTIFQDSDGFMWFGTQEGLNRYDGYSFKVFTKDESNPHSIGSDMIFALAEDHLGELWIGTEYGGLNRFDKTTQKFEHFTHNPDDSTSISNNTVRAIFNDINGKLWIGTDGGLNLFDHQSQQFERFIHDPLNDNSISSNKIRTLVGDRHGYLWIGTDGGGVDRFDPLTKSFRHYQHDDNNPFSIVSNRIKSSYADSQGNLWFGSYDQGVSLLTKDRKKFIHFTHSDKIANSIGNNYIRNIKEDDEGNIWFATDKGLSRWQASTSEMITLLNDPLDKYSIGSNKVTSLYFDNGGIFWVGTYNGLNKWNSATAAFRHLRHQPNLSISLSNNGVNAITQSTDGNIWIGTYGGLNRLNNDGIIAFHAQPDDKNSLSEERVMSLYSDQNNHLWIGTRNSGFDQFDPANNTFINYRHDAKNPNSVSSNAVTTIKPHTDGRLWIGTFGGGLNLFAPNSNKFTHFVSDANNQKSLSNNNIVCLTDEDDDRLWVGTYGGGLNLFDPASNTSTIYKNEAGQFDSISSNNILALYKDKNKNLWIGTQGGGLNKLSFLDRINGKLKFTRYNRHNGLPSNTIYGILEDSNGNLWLSSNRGLTKFNPDTGKVLNFDSSHGLQGNEFNAGASYKDQQDNFYFGGTNGLTIFNPEKIKTNSHVPPVVLTKFLKMNETHLENSGLRNLNGIKIRYQDYFVAFEFAGLDFAEPSNNRYRYILEGFDKHWIEAGSLRRATYTNLPAGQYTFKVKAANNDGVWNEQGVSLVVSVQPPMWKSWWAYLIYTLAFIGFIYILIKIYLNKLKKEAIYRTKLEAEVQNRTRELQNVNQQLLNTSVTDQLTGLHNRRYLDDIIDKEVADIDREYYSENGHIVNDQQTGPRLFFLMFDLDGFKPINDTYGHSAGDKVIVDVSLLLKAACRRSDTLIRWGGDEFLMMGKVNNTHEVSAMAERLRKSIQESAFDIGLKQKLHLSCSIGFSFYPFSTAFPKSVNWEQVQVIADKALYRSKELGRNYWVGILDTPVRPPISFMSMLTQDLHKVIELGFVKLIEQSSVTTNSDDSNCTQ</sequence>
<evidence type="ECO:0000256" key="1">
    <source>
        <dbReference type="ARBA" id="ARBA00022553"/>
    </source>
</evidence>
<accession>A0ABV2BXC3</accession>
<dbReference type="Pfam" id="PF00990">
    <property type="entry name" value="GGDEF"/>
    <property type="match status" value="1"/>
</dbReference>
<protein>
    <submittedName>
        <fullName evidence="4">Two-component regulator propeller domain-containing protein</fullName>
    </submittedName>
</protein>
<evidence type="ECO:0000313" key="4">
    <source>
        <dbReference type="EMBL" id="MET1256584.1"/>
    </source>
</evidence>
<dbReference type="Gene3D" id="3.30.70.270">
    <property type="match status" value="1"/>
</dbReference>
<dbReference type="CDD" id="cd01949">
    <property type="entry name" value="GGDEF"/>
    <property type="match status" value="1"/>
</dbReference>
<dbReference type="InterPro" id="IPR015943">
    <property type="entry name" value="WD40/YVTN_repeat-like_dom_sf"/>
</dbReference>
<dbReference type="InterPro" id="IPR013783">
    <property type="entry name" value="Ig-like_fold"/>
</dbReference>
<keyword evidence="1" id="KW-0597">Phosphoprotein</keyword>
<feature type="domain" description="GGDEF" evidence="3">
    <location>
        <begin position="906"/>
        <end position="1045"/>
    </location>
</feature>
<dbReference type="SUPFAM" id="SSF55073">
    <property type="entry name" value="Nucleotide cyclase"/>
    <property type="match status" value="1"/>
</dbReference>
<dbReference type="PANTHER" id="PTHR43547:SF2">
    <property type="entry name" value="HYBRID SIGNAL TRANSDUCTION HISTIDINE KINASE C"/>
    <property type="match status" value="1"/>
</dbReference>
<gene>
    <name evidence="4" type="ORF">ABVT43_15695</name>
</gene>
<dbReference type="InterPro" id="IPR029787">
    <property type="entry name" value="Nucleotide_cyclase"/>
</dbReference>
<dbReference type="RefSeq" id="WP_353897170.1">
    <property type="nucleotide sequence ID" value="NZ_JBEVCJ010000024.1"/>
</dbReference>
<evidence type="ECO:0000313" key="5">
    <source>
        <dbReference type="Proteomes" id="UP001548189"/>
    </source>
</evidence>
<dbReference type="InterPro" id="IPR043128">
    <property type="entry name" value="Rev_trsase/Diguanyl_cyclase"/>
</dbReference>
<dbReference type="SUPFAM" id="SSF63829">
    <property type="entry name" value="Calcium-dependent phosphotriesterase"/>
    <property type="match status" value="3"/>
</dbReference>
<dbReference type="EMBL" id="JBEVCJ010000024">
    <property type="protein sequence ID" value="MET1256584.1"/>
    <property type="molecule type" value="Genomic_DNA"/>
</dbReference>
<keyword evidence="2" id="KW-0472">Membrane</keyword>
<proteinExistence type="predicted"/>
<organism evidence="4 5">
    <name type="scientific">Aliikangiella maris</name>
    <dbReference type="NCBI Taxonomy" id="3162458"/>
    <lineage>
        <taxon>Bacteria</taxon>
        <taxon>Pseudomonadati</taxon>
        <taxon>Pseudomonadota</taxon>
        <taxon>Gammaproteobacteria</taxon>
        <taxon>Oceanospirillales</taxon>
        <taxon>Pleioneaceae</taxon>
        <taxon>Aliikangiella</taxon>
    </lineage>
</organism>
<dbReference type="Gene3D" id="2.60.40.10">
    <property type="entry name" value="Immunoglobulins"/>
    <property type="match status" value="1"/>
</dbReference>
<dbReference type="InterPro" id="IPR011110">
    <property type="entry name" value="Reg_prop"/>
</dbReference>
<evidence type="ECO:0000256" key="2">
    <source>
        <dbReference type="SAM" id="Phobius"/>
    </source>
</evidence>
<keyword evidence="2" id="KW-0812">Transmembrane</keyword>
<feature type="transmembrane region" description="Helical" evidence="2">
    <location>
        <begin position="805"/>
        <end position="827"/>
    </location>
</feature>